<proteinExistence type="predicted"/>
<dbReference type="EMBL" id="MF417855">
    <property type="protein sequence ID" value="ASN67575.1"/>
    <property type="molecule type" value="Genomic_DNA"/>
</dbReference>
<evidence type="ECO:0000313" key="1">
    <source>
        <dbReference type="EMBL" id="ASN67575.1"/>
    </source>
</evidence>
<feature type="non-terminal residue" evidence="1">
    <location>
        <position position="53"/>
    </location>
</feature>
<reference evidence="1" key="1">
    <citation type="submission" date="2017-06" db="EMBL/GenBank/DDBJ databases">
        <title>Novel phages from South African skin metaviromes.</title>
        <authorList>
            <person name="van Zyl L.J."/>
            <person name="Abrahams Y."/>
            <person name="Stander E.A."/>
            <person name="Kirby B.M."/>
            <person name="Clavaud C."/>
            <person name="Farcet C."/>
            <person name="Breton L."/>
            <person name="Trindade M.I."/>
        </authorList>
    </citation>
    <scope>NUCLEOTIDE SEQUENCE</scope>
</reference>
<gene>
    <name evidence="1" type="ORF">8F4_12</name>
</gene>
<name>A0A2H4IYM0_9CAUD</name>
<organism evidence="1">
    <name type="scientific">uncultured Caudovirales phage</name>
    <dbReference type="NCBI Taxonomy" id="2100421"/>
    <lineage>
        <taxon>Viruses</taxon>
        <taxon>Duplodnaviria</taxon>
        <taxon>Heunggongvirae</taxon>
        <taxon>Uroviricota</taxon>
        <taxon>Caudoviricetes</taxon>
        <taxon>Peduoviridae</taxon>
        <taxon>Maltschvirus</taxon>
        <taxon>Maltschvirus maltsch</taxon>
    </lineage>
</organism>
<accession>A0A2H4IYM0</accession>
<protein>
    <submittedName>
        <fullName evidence="1">Uncharacterized protein</fullName>
    </submittedName>
</protein>
<sequence length="53" mass="6073">MCEECKKQIAALIAENERLTNRLEVDPRHDYDGISTRDATVKVLDEQVDQLKA</sequence>